<comment type="similarity">
    <text evidence="1">Belongs to the RutC family.</text>
</comment>
<dbReference type="SUPFAM" id="SSF55298">
    <property type="entry name" value="YjgF-like"/>
    <property type="match status" value="1"/>
</dbReference>
<proteinExistence type="inferred from homology"/>
<dbReference type="NCBIfam" id="TIGR00004">
    <property type="entry name" value="Rid family detoxifying hydrolase"/>
    <property type="match status" value="1"/>
</dbReference>
<sequence>MLNKALNADTAPKAVGPYSHSVLAGETLYISGQLGIDPTTSQLQDGVTAQAEQAMANLGAILKNAGMDYTNITKTTIFIKNMADFSAINEIYGRYFTKILPARSCIAVAELPLQGLFEVEAVAVK</sequence>
<dbReference type="KEGG" id="lcy:LC20004_04315"/>
<dbReference type="AlphaFoldDB" id="A0A2D1KM52"/>
<protein>
    <submittedName>
        <fullName evidence="2">Reactive intermediate/imine deaminase</fullName>
    </submittedName>
</protein>
<reference evidence="2 3" key="1">
    <citation type="submission" date="2016-10" db="EMBL/GenBank/DDBJ databases">
        <title>The whole genome sequencing and assembly of L. cotyniformis subsp. torquens DSM 20004 strain.</title>
        <authorList>
            <person name="Park M.-K."/>
            <person name="Lee Y.-J."/>
            <person name="Yi H."/>
            <person name="Bahn Y.-S."/>
            <person name="Kim J.F."/>
            <person name="Lee D.-W."/>
        </authorList>
    </citation>
    <scope>NUCLEOTIDE SEQUENCE [LARGE SCALE GENOMIC DNA]</scope>
    <source>
        <strain evidence="2 3">DSM 20004</strain>
    </source>
</reference>
<dbReference type="PANTHER" id="PTHR11803">
    <property type="entry name" value="2-IMINOBUTANOATE/2-IMINOPROPANOATE DEAMINASE RIDA"/>
    <property type="match status" value="1"/>
</dbReference>
<gene>
    <name evidence="2" type="ORF">LC20004_04315</name>
</gene>
<evidence type="ECO:0000313" key="2">
    <source>
        <dbReference type="EMBL" id="ATO43171.1"/>
    </source>
</evidence>
<dbReference type="InterPro" id="IPR006056">
    <property type="entry name" value="RidA"/>
</dbReference>
<evidence type="ECO:0000256" key="1">
    <source>
        <dbReference type="ARBA" id="ARBA00010552"/>
    </source>
</evidence>
<dbReference type="RefSeq" id="WP_029507646.1">
    <property type="nucleotide sequence ID" value="NZ_AEOS01000116.1"/>
</dbReference>
<evidence type="ECO:0000313" key="3">
    <source>
        <dbReference type="Proteomes" id="UP000223559"/>
    </source>
</evidence>
<dbReference type="Proteomes" id="UP000223559">
    <property type="component" value="Chromosome"/>
</dbReference>
<keyword evidence="3" id="KW-1185">Reference proteome</keyword>
<dbReference type="EMBL" id="CP017697">
    <property type="protein sequence ID" value="ATO43171.1"/>
    <property type="molecule type" value="Genomic_DNA"/>
</dbReference>
<dbReference type="PANTHER" id="PTHR11803:SF39">
    <property type="entry name" value="2-IMINOBUTANOATE_2-IMINOPROPANOATE DEAMINASE"/>
    <property type="match status" value="1"/>
</dbReference>
<dbReference type="InterPro" id="IPR006175">
    <property type="entry name" value="YjgF/YER057c/UK114"/>
</dbReference>
<organism evidence="2 3">
    <name type="scientific">Loigolactobacillus coryniformis subsp. torquens DSM 20004 = KCTC 3535</name>
    <dbReference type="NCBI Taxonomy" id="1423822"/>
    <lineage>
        <taxon>Bacteria</taxon>
        <taxon>Bacillati</taxon>
        <taxon>Bacillota</taxon>
        <taxon>Bacilli</taxon>
        <taxon>Lactobacillales</taxon>
        <taxon>Lactobacillaceae</taxon>
        <taxon>Loigolactobacillus</taxon>
    </lineage>
</organism>
<dbReference type="InterPro" id="IPR035959">
    <property type="entry name" value="RutC-like_sf"/>
</dbReference>
<dbReference type="OrthoDB" id="9803101at2"/>
<name>A0A2D1KM52_9LACO</name>
<dbReference type="Gene3D" id="3.30.1330.40">
    <property type="entry name" value="RutC-like"/>
    <property type="match status" value="1"/>
</dbReference>
<dbReference type="Pfam" id="PF01042">
    <property type="entry name" value="Ribonuc_L-PSP"/>
    <property type="match status" value="1"/>
</dbReference>
<accession>A0A2D1KM52</accession>
<dbReference type="CDD" id="cd00448">
    <property type="entry name" value="YjgF_YER057c_UK114_family"/>
    <property type="match status" value="1"/>
</dbReference>
<dbReference type="GO" id="GO:0005829">
    <property type="term" value="C:cytosol"/>
    <property type="evidence" value="ECO:0007669"/>
    <property type="project" value="TreeGrafter"/>
</dbReference>
<dbReference type="FunFam" id="3.30.1330.40:FF:000001">
    <property type="entry name" value="L-PSP family endoribonuclease"/>
    <property type="match status" value="1"/>
</dbReference>
<dbReference type="GO" id="GO:0019239">
    <property type="term" value="F:deaminase activity"/>
    <property type="evidence" value="ECO:0007669"/>
    <property type="project" value="TreeGrafter"/>
</dbReference>